<accession>A0A8R1IB36</accession>
<dbReference type="AlphaFoldDB" id="A0A8R1IB36"/>
<keyword evidence="1" id="KW-0732">Signal</keyword>
<reference evidence="3" key="1">
    <citation type="submission" date="2010-08" db="EMBL/GenBank/DDBJ databases">
        <authorList>
            <consortium name="Caenorhabditis japonica Sequencing Consortium"/>
            <person name="Wilson R.K."/>
        </authorList>
    </citation>
    <scope>NUCLEOTIDE SEQUENCE [LARGE SCALE GENOMIC DNA]</scope>
    <source>
        <strain evidence="3">DF5081</strain>
    </source>
</reference>
<sequence length="105" mass="11572">MHISCVFITILTVSAVSQRLPIAQRSVKETFLVGSEFEQSMVSHLLNSSTTTTLNDDITSLLASTNLTYTLAEPEKPFVWGAVRQSQCYVPEETTQTKSVCGLMI</sequence>
<organism evidence="2 3">
    <name type="scientific">Caenorhabditis japonica</name>
    <dbReference type="NCBI Taxonomy" id="281687"/>
    <lineage>
        <taxon>Eukaryota</taxon>
        <taxon>Metazoa</taxon>
        <taxon>Ecdysozoa</taxon>
        <taxon>Nematoda</taxon>
        <taxon>Chromadorea</taxon>
        <taxon>Rhabditida</taxon>
        <taxon>Rhabditina</taxon>
        <taxon>Rhabditomorpha</taxon>
        <taxon>Rhabditoidea</taxon>
        <taxon>Rhabditidae</taxon>
        <taxon>Peloderinae</taxon>
        <taxon>Caenorhabditis</taxon>
    </lineage>
</organism>
<feature type="signal peptide" evidence="1">
    <location>
        <begin position="1"/>
        <end position="17"/>
    </location>
</feature>
<dbReference type="EnsemblMetazoa" id="CJA31199.1">
    <property type="protein sequence ID" value="CJA31199.1"/>
    <property type="gene ID" value="WBGene00207046"/>
</dbReference>
<reference evidence="2" key="2">
    <citation type="submission" date="2022-06" db="UniProtKB">
        <authorList>
            <consortium name="EnsemblMetazoa"/>
        </authorList>
    </citation>
    <scope>IDENTIFICATION</scope>
    <source>
        <strain evidence="2">DF5081</strain>
    </source>
</reference>
<feature type="chain" id="PRO_5035749767" evidence="1">
    <location>
        <begin position="18"/>
        <end position="105"/>
    </location>
</feature>
<keyword evidence="3" id="KW-1185">Reference proteome</keyword>
<evidence type="ECO:0000313" key="3">
    <source>
        <dbReference type="Proteomes" id="UP000005237"/>
    </source>
</evidence>
<evidence type="ECO:0000313" key="2">
    <source>
        <dbReference type="EnsemblMetazoa" id="CJA31199.1"/>
    </source>
</evidence>
<protein>
    <submittedName>
        <fullName evidence="2">Uncharacterized protein</fullName>
    </submittedName>
</protein>
<proteinExistence type="predicted"/>
<evidence type="ECO:0000256" key="1">
    <source>
        <dbReference type="SAM" id="SignalP"/>
    </source>
</evidence>
<dbReference type="Proteomes" id="UP000005237">
    <property type="component" value="Unassembled WGS sequence"/>
</dbReference>
<name>A0A8R1IB36_CAEJA</name>